<evidence type="ECO:0000313" key="4">
    <source>
        <dbReference type="Proteomes" id="UP000724874"/>
    </source>
</evidence>
<dbReference type="AlphaFoldDB" id="A0A9P5NDB6"/>
<organism evidence="3 4">
    <name type="scientific">Gymnopilus junonius</name>
    <name type="common">Spectacular rustgill mushroom</name>
    <name type="synonym">Gymnopilus spectabilis subsp. junonius</name>
    <dbReference type="NCBI Taxonomy" id="109634"/>
    <lineage>
        <taxon>Eukaryota</taxon>
        <taxon>Fungi</taxon>
        <taxon>Dikarya</taxon>
        <taxon>Basidiomycota</taxon>
        <taxon>Agaricomycotina</taxon>
        <taxon>Agaricomycetes</taxon>
        <taxon>Agaricomycetidae</taxon>
        <taxon>Agaricales</taxon>
        <taxon>Agaricineae</taxon>
        <taxon>Hymenogastraceae</taxon>
        <taxon>Gymnopilus</taxon>
    </lineage>
</organism>
<dbReference type="Pfam" id="PF00387">
    <property type="entry name" value="PI-PLC-Y"/>
    <property type="match status" value="1"/>
</dbReference>
<comment type="caution">
    <text evidence="3">The sequence shown here is derived from an EMBL/GenBank/DDBJ whole genome shotgun (WGS) entry which is preliminary data.</text>
</comment>
<dbReference type="InterPro" id="IPR017946">
    <property type="entry name" value="PLC-like_Pdiesterase_TIM-brl"/>
</dbReference>
<name>A0A9P5NDB6_GYMJU</name>
<dbReference type="EC" id="3.1.4.11" evidence="1"/>
<dbReference type="GO" id="GO:0016042">
    <property type="term" value="P:lipid catabolic process"/>
    <property type="evidence" value="ECO:0007669"/>
    <property type="project" value="UniProtKB-KW"/>
</dbReference>
<accession>A0A9P5NDB6</accession>
<dbReference type="PROSITE" id="PS50007">
    <property type="entry name" value="PIPLC_X_DOMAIN"/>
    <property type="match status" value="1"/>
</dbReference>
<dbReference type="SUPFAM" id="SSF51695">
    <property type="entry name" value="PLC-like phosphodiesterases"/>
    <property type="match status" value="1"/>
</dbReference>
<keyword evidence="1" id="KW-0442">Lipid degradation</keyword>
<dbReference type="EMBL" id="JADNYJ010000178">
    <property type="protein sequence ID" value="KAF8876785.1"/>
    <property type="molecule type" value="Genomic_DNA"/>
</dbReference>
<dbReference type="OrthoDB" id="269822at2759"/>
<keyword evidence="1" id="KW-0378">Hydrolase</keyword>
<dbReference type="GO" id="GO:0004435">
    <property type="term" value="F:phosphatidylinositol-4,5-bisphosphate phospholipase C activity"/>
    <property type="evidence" value="ECO:0007669"/>
    <property type="project" value="UniProtKB-EC"/>
</dbReference>
<keyword evidence="4" id="KW-1185">Reference proteome</keyword>
<dbReference type="InterPro" id="IPR001711">
    <property type="entry name" value="PLipase_C_Pinositol-sp_Y"/>
</dbReference>
<dbReference type="Pfam" id="PF00388">
    <property type="entry name" value="PI-PLC-X"/>
    <property type="match status" value="1"/>
</dbReference>
<gene>
    <name evidence="3" type="ORF">CPB84DRAFT_1817642</name>
</gene>
<dbReference type="PROSITE" id="PS50008">
    <property type="entry name" value="PIPLC_Y_DOMAIN"/>
    <property type="match status" value="1"/>
</dbReference>
<dbReference type="Proteomes" id="UP000724874">
    <property type="component" value="Unassembled WGS sequence"/>
</dbReference>
<proteinExistence type="predicted"/>
<dbReference type="PRINTS" id="PR00390">
    <property type="entry name" value="PHPHLIPASEC"/>
</dbReference>
<evidence type="ECO:0000256" key="1">
    <source>
        <dbReference type="RuleBase" id="RU361133"/>
    </source>
</evidence>
<dbReference type="InterPro" id="IPR000909">
    <property type="entry name" value="PLipase_C_PInositol-sp_X_dom"/>
</dbReference>
<dbReference type="GO" id="GO:0048015">
    <property type="term" value="P:phosphatidylinositol-mediated signaling"/>
    <property type="evidence" value="ECO:0007669"/>
    <property type="project" value="TreeGrafter"/>
</dbReference>
<dbReference type="SMART" id="SM00149">
    <property type="entry name" value="PLCYc"/>
    <property type="match status" value="1"/>
</dbReference>
<reference evidence="3" key="1">
    <citation type="submission" date="2020-11" db="EMBL/GenBank/DDBJ databases">
        <authorList>
            <consortium name="DOE Joint Genome Institute"/>
            <person name="Ahrendt S."/>
            <person name="Riley R."/>
            <person name="Andreopoulos W."/>
            <person name="LaButti K."/>
            <person name="Pangilinan J."/>
            <person name="Ruiz-duenas F.J."/>
            <person name="Barrasa J.M."/>
            <person name="Sanchez-Garcia M."/>
            <person name="Camarero S."/>
            <person name="Miyauchi S."/>
            <person name="Serrano A."/>
            <person name="Linde D."/>
            <person name="Babiker R."/>
            <person name="Drula E."/>
            <person name="Ayuso-Fernandez I."/>
            <person name="Pacheco R."/>
            <person name="Padilla G."/>
            <person name="Ferreira P."/>
            <person name="Barriuso J."/>
            <person name="Kellner H."/>
            <person name="Castanera R."/>
            <person name="Alfaro M."/>
            <person name="Ramirez L."/>
            <person name="Pisabarro A.G."/>
            <person name="Kuo A."/>
            <person name="Tritt A."/>
            <person name="Lipzen A."/>
            <person name="He G."/>
            <person name="Yan M."/>
            <person name="Ng V."/>
            <person name="Cullen D."/>
            <person name="Martin F."/>
            <person name="Rosso M.-N."/>
            <person name="Henrissat B."/>
            <person name="Hibbett D."/>
            <person name="Martinez A.T."/>
            <person name="Grigoriev I.V."/>
        </authorList>
    </citation>
    <scope>NUCLEOTIDE SEQUENCE</scope>
    <source>
        <strain evidence="3">AH 44721</strain>
    </source>
</reference>
<dbReference type="InterPro" id="IPR001192">
    <property type="entry name" value="PI-PLC_fam"/>
</dbReference>
<dbReference type="SMART" id="SM00148">
    <property type="entry name" value="PLCXc"/>
    <property type="match status" value="1"/>
</dbReference>
<dbReference type="Gene3D" id="3.20.20.190">
    <property type="entry name" value="Phosphatidylinositol (PI) phosphodiesterase"/>
    <property type="match status" value="1"/>
</dbReference>
<sequence>MAQDFEVTQLAHEFGTHTHHNLFPPSQEDEHGRVRLSSEILQFLQDIEEETSSYGRFSNPPPVDDSLPFTRYFISSSHNTYLLSRQIIGRPRQLHIPMSSAATHVCVGLIVTHGYTFSKSTSFSSVCEAIGEAVTPDGWPVFISLECHVDVEGQKELVHQMVDTWGDKLVKGRLEDIDDYNGRIVLMKPPKPRISEELAELGYYARSLKPPKDWLVENPLNSTDNFEEITTPAHIMFNSNALRRIFPKGTRIGSSNFDPLTFWRNGSQVASLNWQVYDKGMQVNEAMFVGTPGWVEKPLSMRNALDGEAHSSGEIVGISSLPVPKDHLDKPFSTYLHAELLHSGGDFEWRSKTIKVQPGSEGYADVSWQSQFEWEYDVDDMTFLRLTVFHDHFGKDEQMWVLVRMLDMKGKNSDATLLAKFSNSQVQ</sequence>
<comment type="catalytic activity">
    <reaction evidence="1">
        <text>a 1,2-diacyl-sn-glycero-3-phospho-(1D-myo-inositol-4,5-bisphosphate) + H2O = 1D-myo-inositol 1,4,5-trisphosphate + a 1,2-diacyl-sn-glycerol + H(+)</text>
        <dbReference type="Rhea" id="RHEA:33179"/>
        <dbReference type="ChEBI" id="CHEBI:15377"/>
        <dbReference type="ChEBI" id="CHEBI:15378"/>
        <dbReference type="ChEBI" id="CHEBI:17815"/>
        <dbReference type="ChEBI" id="CHEBI:58456"/>
        <dbReference type="ChEBI" id="CHEBI:203600"/>
        <dbReference type="EC" id="3.1.4.11"/>
    </reaction>
</comment>
<dbReference type="GO" id="GO:0051209">
    <property type="term" value="P:release of sequestered calcium ion into cytosol"/>
    <property type="evidence" value="ECO:0007669"/>
    <property type="project" value="TreeGrafter"/>
</dbReference>
<evidence type="ECO:0000259" key="2">
    <source>
        <dbReference type="PROSITE" id="PS50008"/>
    </source>
</evidence>
<feature type="domain" description="PI-PLC Y-box" evidence="2">
    <location>
        <begin position="235"/>
        <end position="302"/>
    </location>
</feature>
<dbReference type="PANTHER" id="PTHR10336:SF169">
    <property type="entry name" value="PHOSPHOINOSITIDE PHOSPHOLIPASE C"/>
    <property type="match status" value="1"/>
</dbReference>
<keyword evidence="1" id="KW-0443">Lipid metabolism</keyword>
<dbReference type="PANTHER" id="PTHR10336">
    <property type="entry name" value="PHOSPHOINOSITIDE-SPECIFIC PHOSPHOLIPASE C FAMILY PROTEIN"/>
    <property type="match status" value="1"/>
</dbReference>
<protein>
    <recommendedName>
        <fullName evidence="1">Phosphoinositide phospholipase C</fullName>
        <ecNumber evidence="1">3.1.4.11</ecNumber>
    </recommendedName>
</protein>
<evidence type="ECO:0000313" key="3">
    <source>
        <dbReference type="EMBL" id="KAF8876785.1"/>
    </source>
</evidence>